<comment type="similarity">
    <text evidence="1">Belongs to the type-B carboxylesterase/lipase family.</text>
</comment>
<feature type="domain" description="Carboxylesterase type B" evidence="2">
    <location>
        <begin position="13"/>
        <end position="202"/>
    </location>
</feature>
<dbReference type="PANTHER" id="PTHR43903">
    <property type="entry name" value="NEUROLIGIN"/>
    <property type="match status" value="1"/>
</dbReference>
<dbReference type="InterPro" id="IPR002018">
    <property type="entry name" value="CarbesteraseB"/>
</dbReference>
<accession>A0A9X0DCM3</accession>
<dbReference type="InterPro" id="IPR029058">
    <property type="entry name" value="AB_hydrolase_fold"/>
</dbReference>
<reference evidence="3" key="1">
    <citation type="submission" date="2023-01" db="EMBL/GenBank/DDBJ databases">
        <title>Genome assembly of the deep-sea coral Lophelia pertusa.</title>
        <authorList>
            <person name="Herrera S."/>
            <person name="Cordes E."/>
        </authorList>
    </citation>
    <scope>NUCLEOTIDE SEQUENCE</scope>
    <source>
        <strain evidence="3">USNM1676648</strain>
        <tissue evidence="3">Polyp</tissue>
    </source>
</reference>
<evidence type="ECO:0000313" key="3">
    <source>
        <dbReference type="EMBL" id="KAJ7393149.1"/>
    </source>
</evidence>
<dbReference type="Pfam" id="PF00135">
    <property type="entry name" value="COesterase"/>
    <property type="match status" value="1"/>
</dbReference>
<keyword evidence="4" id="KW-1185">Reference proteome</keyword>
<protein>
    <submittedName>
        <fullName evidence="3">Neurexin protein binding</fullName>
    </submittedName>
</protein>
<proteinExistence type="inferred from homology"/>
<sequence>MVIPPDLIKDGMEQNVFEHFLKSVLIYAREKSKIVEDLLLFEYTNHADPDNKIAIRQLMIDSFSDSNFIAPTLLEARALAKGERPPYVYLFDHTPVYSLVPDWMGVVHGVDVPYVFGAPFKNIPDPYVNAMVKKYSDIEKGLSLYIMKLWTDFAKYGTPNPPDSGPSPVTWPKFTEEEQEYLVLDLKPRVERRYKADKVAFWNEIVPKVAQFTQKEKMKTEEKATAKDEL</sequence>
<dbReference type="OrthoDB" id="408631at2759"/>
<dbReference type="Proteomes" id="UP001163046">
    <property type="component" value="Unassembled WGS sequence"/>
</dbReference>
<dbReference type="InterPro" id="IPR051093">
    <property type="entry name" value="Neuroligin/BSAL"/>
</dbReference>
<evidence type="ECO:0000313" key="4">
    <source>
        <dbReference type="Proteomes" id="UP001163046"/>
    </source>
</evidence>
<organism evidence="3 4">
    <name type="scientific">Desmophyllum pertusum</name>
    <dbReference type="NCBI Taxonomy" id="174260"/>
    <lineage>
        <taxon>Eukaryota</taxon>
        <taxon>Metazoa</taxon>
        <taxon>Cnidaria</taxon>
        <taxon>Anthozoa</taxon>
        <taxon>Hexacorallia</taxon>
        <taxon>Scleractinia</taxon>
        <taxon>Caryophylliina</taxon>
        <taxon>Caryophylliidae</taxon>
        <taxon>Desmophyllum</taxon>
    </lineage>
</organism>
<evidence type="ECO:0000259" key="2">
    <source>
        <dbReference type="Pfam" id="PF00135"/>
    </source>
</evidence>
<dbReference type="Gene3D" id="3.40.50.1820">
    <property type="entry name" value="alpha/beta hydrolase"/>
    <property type="match status" value="1"/>
</dbReference>
<comment type="caution">
    <text evidence="3">The sequence shown here is derived from an EMBL/GenBank/DDBJ whole genome shotgun (WGS) entry which is preliminary data.</text>
</comment>
<dbReference type="AlphaFoldDB" id="A0A9X0DCM3"/>
<name>A0A9X0DCM3_9CNID</name>
<gene>
    <name evidence="3" type="primary">Ces3_1</name>
    <name evidence="3" type="ORF">OS493_006115</name>
</gene>
<dbReference type="EMBL" id="MU825398">
    <property type="protein sequence ID" value="KAJ7393149.1"/>
    <property type="molecule type" value="Genomic_DNA"/>
</dbReference>
<evidence type="ECO:0000256" key="1">
    <source>
        <dbReference type="ARBA" id="ARBA00005964"/>
    </source>
</evidence>
<dbReference type="SUPFAM" id="SSF53474">
    <property type="entry name" value="alpha/beta-Hydrolases"/>
    <property type="match status" value="1"/>
</dbReference>